<comment type="cofactor">
    <cofactor evidence="7">
        <name>[2Fe-2S] cluster</name>
        <dbReference type="ChEBI" id="CHEBI:190135"/>
    </cofactor>
</comment>
<dbReference type="SFLD" id="SFLDG01081">
    <property type="entry name" value="cleavage_of_the_Ca-Cb_bond_in"/>
    <property type="match status" value="1"/>
</dbReference>
<keyword evidence="5" id="KW-0408">Iron</keyword>
<comment type="cofactor">
    <cofactor evidence="1">
        <name>[4Fe-4S] cluster</name>
        <dbReference type="ChEBI" id="CHEBI:49883"/>
    </cofactor>
</comment>
<dbReference type="SFLD" id="SFLDG01060">
    <property type="entry name" value="BATS_domain_containing"/>
    <property type="match status" value="1"/>
</dbReference>
<evidence type="ECO:0000256" key="1">
    <source>
        <dbReference type="ARBA" id="ARBA00001966"/>
    </source>
</evidence>
<dbReference type="PANTHER" id="PTHR43583:SF2">
    <property type="entry name" value="THIAZOLE BIOSYNTHESIS PROTEIN"/>
    <property type="match status" value="1"/>
</dbReference>
<dbReference type="InterPro" id="IPR058240">
    <property type="entry name" value="rSAM_sf"/>
</dbReference>
<evidence type="ECO:0000256" key="5">
    <source>
        <dbReference type="ARBA" id="ARBA00023004"/>
    </source>
</evidence>
<dbReference type="InterPro" id="IPR024007">
    <property type="entry name" value="FeFe-hyd_mat_HydG"/>
</dbReference>
<dbReference type="InterPro" id="IPR010722">
    <property type="entry name" value="BATS_dom"/>
</dbReference>
<evidence type="ECO:0000259" key="8">
    <source>
        <dbReference type="PROSITE" id="PS51918"/>
    </source>
</evidence>
<dbReference type="PANTHER" id="PTHR43583">
    <property type="entry name" value="2-IMINOACETATE SYNTHASE"/>
    <property type="match status" value="1"/>
</dbReference>
<evidence type="ECO:0000256" key="6">
    <source>
        <dbReference type="ARBA" id="ARBA00023014"/>
    </source>
</evidence>
<dbReference type="SFLD" id="SFLDF00319">
    <property type="entry name" value="Fe_hydrogenase_maturase_(HydG"/>
    <property type="match status" value="1"/>
</dbReference>
<dbReference type="SUPFAM" id="SSF102114">
    <property type="entry name" value="Radical SAM enzymes"/>
    <property type="match status" value="1"/>
</dbReference>
<keyword evidence="10" id="KW-1185">Reference proteome</keyword>
<dbReference type="InterPro" id="IPR006638">
    <property type="entry name" value="Elp3/MiaA/NifB-like_rSAM"/>
</dbReference>
<dbReference type="AlphaFoldDB" id="A0A0X8JNZ3"/>
<accession>A0A0X8JNZ3</accession>
<dbReference type="RefSeq" id="WP_066603274.1">
    <property type="nucleotide sequence ID" value="NZ_CP014230.1"/>
</dbReference>
<gene>
    <name evidence="9" type="primary">thiH</name>
    <name evidence="9" type="ORF">AXF15_03270</name>
</gene>
<evidence type="ECO:0000256" key="2">
    <source>
        <dbReference type="ARBA" id="ARBA00022485"/>
    </source>
</evidence>
<dbReference type="KEGG" id="doa:AXF15_03270"/>
<dbReference type="Pfam" id="PF06968">
    <property type="entry name" value="BATS"/>
    <property type="match status" value="1"/>
</dbReference>
<dbReference type="InterPro" id="IPR013785">
    <property type="entry name" value="Aldolase_TIM"/>
</dbReference>
<evidence type="ECO:0000256" key="3">
    <source>
        <dbReference type="ARBA" id="ARBA00022691"/>
    </source>
</evidence>
<evidence type="ECO:0000313" key="9">
    <source>
        <dbReference type="EMBL" id="AMD92227.1"/>
    </source>
</evidence>
<proteinExistence type="predicted"/>
<protein>
    <submittedName>
        <fullName evidence="9">[FeFe] hydrogenase H-cluster radical SAM maturase HydG</fullName>
    </submittedName>
</protein>
<organism evidence="9 10">
    <name type="scientific">Desulfomicrobium orale DSM 12838</name>
    <dbReference type="NCBI Taxonomy" id="888061"/>
    <lineage>
        <taxon>Bacteria</taxon>
        <taxon>Pseudomonadati</taxon>
        <taxon>Thermodesulfobacteriota</taxon>
        <taxon>Desulfovibrionia</taxon>
        <taxon>Desulfovibrionales</taxon>
        <taxon>Desulfomicrobiaceae</taxon>
        <taxon>Desulfomicrobium</taxon>
    </lineage>
</organism>
<dbReference type="GO" id="GO:0046872">
    <property type="term" value="F:metal ion binding"/>
    <property type="evidence" value="ECO:0007669"/>
    <property type="project" value="UniProtKB-KW"/>
</dbReference>
<dbReference type="GO" id="GO:0042364">
    <property type="term" value="P:water-soluble vitamin biosynthetic process"/>
    <property type="evidence" value="ECO:0007669"/>
    <property type="project" value="UniProtKB-ARBA"/>
</dbReference>
<evidence type="ECO:0000256" key="7">
    <source>
        <dbReference type="ARBA" id="ARBA00034078"/>
    </source>
</evidence>
<dbReference type="Pfam" id="PF04055">
    <property type="entry name" value="Radical_SAM"/>
    <property type="match status" value="1"/>
</dbReference>
<name>A0A0X8JNZ3_9BACT</name>
<dbReference type="GO" id="GO:0051539">
    <property type="term" value="F:4 iron, 4 sulfur cluster binding"/>
    <property type="evidence" value="ECO:0007669"/>
    <property type="project" value="UniProtKB-KW"/>
</dbReference>
<keyword evidence="3" id="KW-0949">S-adenosyl-L-methionine</keyword>
<evidence type="ECO:0000256" key="4">
    <source>
        <dbReference type="ARBA" id="ARBA00022723"/>
    </source>
</evidence>
<dbReference type="PROSITE" id="PS51918">
    <property type="entry name" value="RADICAL_SAM"/>
    <property type="match status" value="1"/>
</dbReference>
<dbReference type="InterPro" id="IPR007197">
    <property type="entry name" value="rSAM"/>
</dbReference>
<dbReference type="SFLD" id="SFLDS00029">
    <property type="entry name" value="Radical_SAM"/>
    <property type="match status" value="1"/>
</dbReference>
<keyword evidence="2" id="KW-0004">4Fe-4S</keyword>
<evidence type="ECO:0000313" key="10">
    <source>
        <dbReference type="Proteomes" id="UP000063964"/>
    </source>
</evidence>
<reference evidence="10" key="1">
    <citation type="submission" date="2016-02" db="EMBL/GenBank/DDBJ databases">
        <authorList>
            <person name="Holder M.E."/>
            <person name="Ajami N.J."/>
            <person name="Petrosino J.F."/>
        </authorList>
    </citation>
    <scope>NUCLEOTIDE SEQUENCE [LARGE SCALE GENOMIC DNA]</scope>
    <source>
        <strain evidence="10">DSM 12838</strain>
    </source>
</reference>
<dbReference type="SMART" id="SM00876">
    <property type="entry name" value="BATS"/>
    <property type="match status" value="1"/>
</dbReference>
<dbReference type="Gene3D" id="3.20.20.70">
    <property type="entry name" value="Aldolase class I"/>
    <property type="match status" value="1"/>
</dbReference>
<dbReference type="GO" id="GO:0003824">
    <property type="term" value="F:catalytic activity"/>
    <property type="evidence" value="ECO:0007669"/>
    <property type="project" value="InterPro"/>
</dbReference>
<dbReference type="SMART" id="SM00729">
    <property type="entry name" value="Elp3"/>
    <property type="match status" value="1"/>
</dbReference>
<dbReference type="GO" id="GO:0044272">
    <property type="term" value="P:sulfur compound biosynthetic process"/>
    <property type="evidence" value="ECO:0007669"/>
    <property type="project" value="UniProtKB-ARBA"/>
</dbReference>
<dbReference type="InterPro" id="IPR034428">
    <property type="entry name" value="ThiH/NoCL/HydG-like"/>
</dbReference>
<dbReference type="NCBIfam" id="TIGR03955">
    <property type="entry name" value="rSAM_HydG"/>
    <property type="match status" value="1"/>
</dbReference>
<dbReference type="CDD" id="cd01335">
    <property type="entry name" value="Radical_SAM"/>
    <property type="match status" value="1"/>
</dbReference>
<dbReference type="STRING" id="888061.AXF15_03270"/>
<sequence>MCGTGTDWLDERTIHDALDGVKSPDRGQIDEIIAKSLELKGLSFDDVALLCQTNTDDLLAPVFAAAKRIKEAIYGRRIVLFAPLYISNLCANECLYCAFRRSNGQLVRRALSMGEIRDETLAILDQGHKRVLMVAGESYPGGDFSYVLDAIRAIYETRNRIGDSIRRVNVNVAPLTLEQFRELKDAGIGTYQLFQETYHRETYARVHCAGKKTDYDWRLTGMDRAMRAGIDDVGIGALFGLADWRFDLLGLMMHIRHLEKEFGVGCHTISVPRIEPAVGSEMAAAPPNAVSDRDFRKIVAILRLAVPYTGLIMSTRETAAMRDATLELGVSQISAGSCTDPGGYRDKRDEAAAQFQLGDHRSLAEVIKDLGERGYIPSFCTACYRTGRTGHDFMELAKPGAIKSKCGPNALSTYLEYLINYRPAGLDAQGRNAIRSELICMSTRDQRAAKSLLERVEQGQRDVFC</sequence>
<dbReference type="EMBL" id="CP014230">
    <property type="protein sequence ID" value="AMD92227.1"/>
    <property type="molecule type" value="Genomic_DNA"/>
</dbReference>
<feature type="domain" description="Radical SAM core" evidence="8">
    <location>
        <begin position="76"/>
        <end position="308"/>
    </location>
</feature>
<dbReference type="OrthoDB" id="3320990at2"/>
<dbReference type="Proteomes" id="UP000063964">
    <property type="component" value="Chromosome"/>
</dbReference>
<keyword evidence="4" id="KW-0479">Metal-binding</keyword>
<keyword evidence="6" id="KW-0411">Iron-sulfur</keyword>